<keyword evidence="2" id="KW-0378">Hydrolase</keyword>
<evidence type="ECO:0000256" key="1">
    <source>
        <dbReference type="SAM" id="Phobius"/>
    </source>
</evidence>
<comment type="caution">
    <text evidence="2">The sequence shown here is derived from an EMBL/GenBank/DDBJ whole genome shotgun (WGS) entry which is preliminary data.</text>
</comment>
<name>A0A3N1CR30_9ACTN</name>
<feature type="transmembrane region" description="Helical" evidence="1">
    <location>
        <begin position="110"/>
        <end position="128"/>
    </location>
</feature>
<gene>
    <name evidence="2" type="ORF">EDD29_1285</name>
</gene>
<dbReference type="Pfam" id="PF04307">
    <property type="entry name" value="YdjM"/>
    <property type="match status" value="2"/>
</dbReference>
<evidence type="ECO:0000313" key="2">
    <source>
        <dbReference type="EMBL" id="ROO83776.1"/>
    </source>
</evidence>
<dbReference type="RefSeq" id="WP_123663184.1">
    <property type="nucleotide sequence ID" value="NZ_RJKE01000001.1"/>
</dbReference>
<dbReference type="PANTHER" id="PTHR35531:SF1">
    <property type="entry name" value="INNER MEMBRANE PROTEIN YBCI-RELATED"/>
    <property type="match status" value="1"/>
</dbReference>
<sequence>MMGQTHALSGAVAWLAAVPLLTAPDLLHDHAIHLNAAQIAAGTVVCAGAALLPDVDHPRGTIANTFGIFTRWLCKAMASVSGGHRHGTHSILFAVGAGYGVQWLADNNAWGWWVALFLLVGLGLRGLGVGGESGDVTTGVVNAVLAAGLVFAMHDVGAAWAGYAVALGCLVHVAGDCCTPQGCPVLWPVPWRLGVPLVPRTDGKVERWIVTPLLTLGVAVLAVRTALGEEITDWLNTHA</sequence>
<dbReference type="InterPro" id="IPR007404">
    <property type="entry name" value="YdjM-like"/>
</dbReference>
<keyword evidence="1" id="KW-0472">Membrane</keyword>
<dbReference type="PANTHER" id="PTHR35531">
    <property type="entry name" value="INNER MEMBRANE PROTEIN YBCI-RELATED"/>
    <property type="match status" value="1"/>
</dbReference>
<dbReference type="Proteomes" id="UP000272400">
    <property type="component" value="Unassembled WGS sequence"/>
</dbReference>
<feature type="transmembrane region" description="Helical" evidence="1">
    <location>
        <begin position="140"/>
        <end position="163"/>
    </location>
</feature>
<keyword evidence="1" id="KW-0812">Transmembrane</keyword>
<dbReference type="AlphaFoldDB" id="A0A3N1CR30"/>
<feature type="transmembrane region" description="Helical" evidence="1">
    <location>
        <begin position="208"/>
        <end position="227"/>
    </location>
</feature>
<dbReference type="GO" id="GO:0016787">
    <property type="term" value="F:hydrolase activity"/>
    <property type="evidence" value="ECO:0007669"/>
    <property type="project" value="UniProtKB-KW"/>
</dbReference>
<keyword evidence="3" id="KW-1185">Reference proteome</keyword>
<evidence type="ECO:0000313" key="3">
    <source>
        <dbReference type="Proteomes" id="UP000272400"/>
    </source>
</evidence>
<dbReference type="EMBL" id="RJKE01000001">
    <property type="protein sequence ID" value="ROO83776.1"/>
    <property type="molecule type" value="Genomic_DNA"/>
</dbReference>
<dbReference type="OrthoDB" id="3425909at2"/>
<organism evidence="2 3">
    <name type="scientific">Actinocorallia herbida</name>
    <dbReference type="NCBI Taxonomy" id="58109"/>
    <lineage>
        <taxon>Bacteria</taxon>
        <taxon>Bacillati</taxon>
        <taxon>Actinomycetota</taxon>
        <taxon>Actinomycetes</taxon>
        <taxon>Streptosporangiales</taxon>
        <taxon>Thermomonosporaceae</taxon>
        <taxon>Actinocorallia</taxon>
    </lineage>
</organism>
<proteinExistence type="predicted"/>
<accession>A0A3N1CR30</accession>
<keyword evidence="1" id="KW-1133">Transmembrane helix</keyword>
<protein>
    <submittedName>
        <fullName evidence="2">LexA-binding, inner membrane-associated putative hydrolase</fullName>
    </submittedName>
</protein>
<reference evidence="2 3" key="1">
    <citation type="submission" date="2018-11" db="EMBL/GenBank/DDBJ databases">
        <title>Sequencing the genomes of 1000 actinobacteria strains.</title>
        <authorList>
            <person name="Klenk H.-P."/>
        </authorList>
    </citation>
    <scope>NUCLEOTIDE SEQUENCE [LARGE SCALE GENOMIC DNA]</scope>
    <source>
        <strain evidence="2 3">DSM 44254</strain>
    </source>
</reference>